<sequence length="125" mass="12729">DLVRTRPLLGDLAGGTRAAGDTDGLAAKALAATTGADRATWLEAYVRARVNAVSGGTVDASGTAALKELGLDSLMLVRLRNDFARDLGVEIPAAEVFAATDTRGLARMLAEALPQRAAPTTAAPG</sequence>
<protein>
    <submittedName>
        <fullName evidence="4">Acyl carrier protein</fullName>
    </submittedName>
</protein>
<evidence type="ECO:0000256" key="2">
    <source>
        <dbReference type="ARBA" id="ARBA00022553"/>
    </source>
</evidence>
<proteinExistence type="predicted"/>
<dbReference type="InterPro" id="IPR036736">
    <property type="entry name" value="ACP-like_sf"/>
</dbReference>
<comment type="caution">
    <text evidence="4">The sequence shown here is derived from an EMBL/GenBank/DDBJ whole genome shotgun (WGS) entry which is preliminary data.</text>
</comment>
<keyword evidence="1" id="KW-0596">Phosphopantetheine</keyword>
<evidence type="ECO:0000313" key="4">
    <source>
        <dbReference type="EMBL" id="NEC83540.1"/>
    </source>
</evidence>
<dbReference type="GO" id="GO:0017000">
    <property type="term" value="P:antibiotic biosynthetic process"/>
    <property type="evidence" value="ECO:0007669"/>
    <property type="project" value="UniProtKB-ARBA"/>
</dbReference>
<dbReference type="SMART" id="SM00823">
    <property type="entry name" value="PKS_PP"/>
    <property type="match status" value="1"/>
</dbReference>
<feature type="non-terminal residue" evidence="4">
    <location>
        <position position="125"/>
    </location>
</feature>
<dbReference type="EMBL" id="JAAGMU010001591">
    <property type="protein sequence ID" value="NEC83540.1"/>
    <property type="molecule type" value="Genomic_DNA"/>
</dbReference>
<dbReference type="InterPro" id="IPR006162">
    <property type="entry name" value="Ppantetheine_attach_site"/>
</dbReference>
<dbReference type="InterPro" id="IPR009081">
    <property type="entry name" value="PP-bd_ACP"/>
</dbReference>
<dbReference type="RefSeq" id="WP_164338606.1">
    <property type="nucleotide sequence ID" value="NZ_JAAGMU010001591.1"/>
</dbReference>
<gene>
    <name evidence="4" type="ORF">G3I38_30955</name>
</gene>
<dbReference type="AlphaFoldDB" id="A0A6G3UBX3"/>
<dbReference type="Pfam" id="PF00550">
    <property type="entry name" value="PP-binding"/>
    <property type="match status" value="1"/>
</dbReference>
<dbReference type="InterPro" id="IPR020806">
    <property type="entry name" value="PKS_PP-bd"/>
</dbReference>
<feature type="non-terminal residue" evidence="4">
    <location>
        <position position="1"/>
    </location>
</feature>
<dbReference type="GO" id="GO:0031177">
    <property type="term" value="F:phosphopantetheine binding"/>
    <property type="evidence" value="ECO:0007669"/>
    <property type="project" value="InterPro"/>
</dbReference>
<evidence type="ECO:0000256" key="1">
    <source>
        <dbReference type="ARBA" id="ARBA00022450"/>
    </source>
</evidence>
<evidence type="ECO:0000259" key="3">
    <source>
        <dbReference type="PROSITE" id="PS50075"/>
    </source>
</evidence>
<reference evidence="4" key="1">
    <citation type="submission" date="2020-01" db="EMBL/GenBank/DDBJ databases">
        <title>Insect and environment-associated Actinomycetes.</title>
        <authorList>
            <person name="Currrie C."/>
            <person name="Chevrette M."/>
            <person name="Carlson C."/>
            <person name="Stubbendieck R."/>
            <person name="Wendt-Pienkowski E."/>
        </authorList>
    </citation>
    <scope>NUCLEOTIDE SEQUENCE</scope>
    <source>
        <strain evidence="4">SID7958</strain>
    </source>
</reference>
<dbReference type="PROSITE" id="PS00012">
    <property type="entry name" value="PHOSPHOPANTETHEINE"/>
    <property type="match status" value="1"/>
</dbReference>
<accession>A0A6G3UBX3</accession>
<dbReference type="PROSITE" id="PS50075">
    <property type="entry name" value="CARRIER"/>
    <property type="match status" value="1"/>
</dbReference>
<dbReference type="SUPFAM" id="SSF47336">
    <property type="entry name" value="ACP-like"/>
    <property type="match status" value="1"/>
</dbReference>
<keyword evidence="2" id="KW-0597">Phosphoprotein</keyword>
<dbReference type="Gene3D" id="1.10.1200.10">
    <property type="entry name" value="ACP-like"/>
    <property type="match status" value="1"/>
</dbReference>
<organism evidence="4">
    <name type="scientific">Streptomyces sp. SID7958</name>
    <dbReference type="NCBI Taxonomy" id="2706093"/>
    <lineage>
        <taxon>Bacteria</taxon>
        <taxon>Bacillati</taxon>
        <taxon>Actinomycetota</taxon>
        <taxon>Actinomycetes</taxon>
        <taxon>Kitasatosporales</taxon>
        <taxon>Streptomycetaceae</taxon>
        <taxon>Streptomyces</taxon>
    </lineage>
</organism>
<name>A0A6G3UBX3_9ACTN</name>
<feature type="domain" description="Carrier" evidence="3">
    <location>
        <begin position="37"/>
        <end position="113"/>
    </location>
</feature>